<keyword evidence="7" id="KW-0027">Amidation</keyword>
<keyword evidence="5" id="KW-0372">Hormone</keyword>
<name>A0ABV0XHI5_9TELE</name>
<keyword evidence="6" id="KW-0732">Signal</keyword>
<dbReference type="Proteomes" id="UP001469553">
    <property type="component" value="Unassembled WGS sequence"/>
</dbReference>
<sequence>MLDFQPPSEKRSWKSDPAGFSLSESRTLKSGPTVTEFISLPKMKEILHRLQQTQRAIRNSYFGQFHMSSLNLHLIVFISWSNESEETLHNPADSCDVKMKLNIFLWLSALLSIFHPQSDGRPADGPSGHHLLLSQPLLLHLGEELSLQLGGGGRAVDIPSSLEVKRALLQLWAEQQDEEAKKKIKRSDEPPLSLDLTFHLLREVLEMARAEQLAQQADSNRKMMDSFGK</sequence>
<dbReference type="InterPro" id="IPR003620">
    <property type="entry name" value="Urocortin_CRF"/>
</dbReference>
<dbReference type="SMART" id="SM00039">
    <property type="entry name" value="CRF"/>
    <property type="match status" value="1"/>
</dbReference>
<accession>A0ABV0XHI5</accession>
<keyword evidence="4" id="KW-0165">Cleavage on pair of basic residues</keyword>
<proteinExistence type="inferred from homology"/>
<evidence type="ECO:0000259" key="8">
    <source>
        <dbReference type="SMART" id="SM00039"/>
    </source>
</evidence>
<gene>
    <name evidence="9" type="ORF">AMECASPLE_025043</name>
</gene>
<dbReference type="InterPro" id="IPR018446">
    <property type="entry name" value="Corticotropin-releasing_fac_CS"/>
</dbReference>
<protein>
    <recommendedName>
        <fullName evidence="8">Corticotropin-releasing factor domain-containing protein</fullName>
    </recommendedName>
</protein>
<keyword evidence="3" id="KW-0964">Secreted</keyword>
<comment type="subcellular location">
    <subcellularLocation>
        <location evidence="1">Secreted</location>
    </subcellularLocation>
</comment>
<evidence type="ECO:0000256" key="7">
    <source>
        <dbReference type="ARBA" id="ARBA00022815"/>
    </source>
</evidence>
<dbReference type="EMBL" id="JAHRIP010002434">
    <property type="protein sequence ID" value="MEQ2280915.1"/>
    <property type="molecule type" value="Genomic_DNA"/>
</dbReference>
<comment type="caution">
    <text evidence="9">The sequence shown here is derived from an EMBL/GenBank/DDBJ whole genome shotgun (WGS) entry which is preliminary data.</text>
</comment>
<keyword evidence="10" id="KW-1185">Reference proteome</keyword>
<evidence type="ECO:0000256" key="1">
    <source>
        <dbReference type="ARBA" id="ARBA00004613"/>
    </source>
</evidence>
<evidence type="ECO:0000256" key="6">
    <source>
        <dbReference type="ARBA" id="ARBA00022729"/>
    </source>
</evidence>
<feature type="domain" description="Corticotropin-releasing factor" evidence="8">
    <location>
        <begin position="188"/>
        <end position="227"/>
    </location>
</feature>
<evidence type="ECO:0000313" key="10">
    <source>
        <dbReference type="Proteomes" id="UP001469553"/>
    </source>
</evidence>
<dbReference type="Gene3D" id="6.10.250.1920">
    <property type="match status" value="1"/>
</dbReference>
<evidence type="ECO:0000256" key="5">
    <source>
        <dbReference type="ARBA" id="ARBA00022702"/>
    </source>
</evidence>
<comment type="similarity">
    <text evidence="2">Belongs to the sauvagine/corticotropin-releasing factor/urotensin I family.</text>
</comment>
<dbReference type="PROSITE" id="PS00511">
    <property type="entry name" value="CRF"/>
    <property type="match status" value="1"/>
</dbReference>
<reference evidence="9 10" key="1">
    <citation type="submission" date="2021-06" db="EMBL/GenBank/DDBJ databases">
        <authorList>
            <person name="Palmer J.M."/>
        </authorList>
    </citation>
    <scope>NUCLEOTIDE SEQUENCE [LARGE SCALE GENOMIC DNA]</scope>
    <source>
        <strain evidence="9 10">AS_MEX2019</strain>
        <tissue evidence="9">Muscle</tissue>
    </source>
</reference>
<evidence type="ECO:0000256" key="3">
    <source>
        <dbReference type="ARBA" id="ARBA00022525"/>
    </source>
</evidence>
<evidence type="ECO:0000256" key="4">
    <source>
        <dbReference type="ARBA" id="ARBA00022685"/>
    </source>
</evidence>
<evidence type="ECO:0000256" key="2">
    <source>
        <dbReference type="ARBA" id="ARBA00009287"/>
    </source>
</evidence>
<dbReference type="PRINTS" id="PR01612">
    <property type="entry name" value="CRFFAMILY"/>
</dbReference>
<organism evidence="9 10">
    <name type="scientific">Ameca splendens</name>
    <dbReference type="NCBI Taxonomy" id="208324"/>
    <lineage>
        <taxon>Eukaryota</taxon>
        <taxon>Metazoa</taxon>
        <taxon>Chordata</taxon>
        <taxon>Craniata</taxon>
        <taxon>Vertebrata</taxon>
        <taxon>Euteleostomi</taxon>
        <taxon>Actinopterygii</taxon>
        <taxon>Neopterygii</taxon>
        <taxon>Teleostei</taxon>
        <taxon>Neoteleostei</taxon>
        <taxon>Acanthomorphata</taxon>
        <taxon>Ovalentaria</taxon>
        <taxon>Atherinomorphae</taxon>
        <taxon>Cyprinodontiformes</taxon>
        <taxon>Goodeidae</taxon>
        <taxon>Ameca</taxon>
    </lineage>
</organism>
<dbReference type="InterPro" id="IPR000187">
    <property type="entry name" value="CRF"/>
</dbReference>
<dbReference type="PANTHER" id="PTHR15035:SF9">
    <property type="entry name" value="CORTICOLIBERIN"/>
    <property type="match status" value="1"/>
</dbReference>
<dbReference type="Pfam" id="PF00473">
    <property type="entry name" value="CRF"/>
    <property type="match status" value="1"/>
</dbReference>
<dbReference type="PANTHER" id="PTHR15035">
    <property type="entry name" value="CORTICOLIBERIN/UROCORTIN"/>
    <property type="match status" value="1"/>
</dbReference>
<evidence type="ECO:0000313" key="9">
    <source>
        <dbReference type="EMBL" id="MEQ2280915.1"/>
    </source>
</evidence>